<dbReference type="PROSITE" id="PS50885">
    <property type="entry name" value="HAMP"/>
    <property type="match status" value="1"/>
</dbReference>
<dbReference type="SUPFAM" id="SSF47384">
    <property type="entry name" value="Homodimeric domain of signal transducing histidine kinase"/>
    <property type="match status" value="1"/>
</dbReference>
<organism evidence="14 15">
    <name type="scientific">Thioalbus denitrificans</name>
    <dbReference type="NCBI Taxonomy" id="547122"/>
    <lineage>
        <taxon>Bacteria</taxon>
        <taxon>Pseudomonadati</taxon>
        <taxon>Pseudomonadota</taxon>
        <taxon>Gammaproteobacteria</taxon>
        <taxon>Chromatiales</taxon>
        <taxon>Ectothiorhodospiraceae</taxon>
        <taxon>Thioalbus</taxon>
    </lineage>
</organism>
<reference evidence="14 15" key="1">
    <citation type="submission" date="2018-07" db="EMBL/GenBank/DDBJ databases">
        <title>Genomic Encyclopedia of Type Strains, Phase IV (KMG-IV): sequencing the most valuable type-strain genomes for metagenomic binning, comparative biology and taxonomic classification.</title>
        <authorList>
            <person name="Goeker M."/>
        </authorList>
    </citation>
    <scope>NUCLEOTIDE SEQUENCE [LARGE SCALE GENOMIC DNA]</scope>
    <source>
        <strain evidence="14 15">DSM 26407</strain>
    </source>
</reference>
<dbReference type="InterPro" id="IPR036097">
    <property type="entry name" value="HisK_dim/P_sf"/>
</dbReference>
<feature type="domain" description="HAMP" evidence="13">
    <location>
        <begin position="202"/>
        <end position="256"/>
    </location>
</feature>
<comment type="catalytic activity">
    <reaction evidence="1">
        <text>ATP + protein L-histidine = ADP + protein N-phospho-L-histidine.</text>
        <dbReference type="EC" id="2.7.13.3"/>
    </reaction>
</comment>
<dbReference type="InterPro" id="IPR050428">
    <property type="entry name" value="TCS_sensor_his_kinase"/>
</dbReference>
<dbReference type="Gene3D" id="1.10.287.130">
    <property type="match status" value="1"/>
</dbReference>
<evidence type="ECO:0000256" key="6">
    <source>
        <dbReference type="ARBA" id="ARBA00022692"/>
    </source>
</evidence>
<dbReference type="Proteomes" id="UP000252707">
    <property type="component" value="Unassembled WGS sequence"/>
</dbReference>
<evidence type="ECO:0000256" key="3">
    <source>
        <dbReference type="ARBA" id="ARBA00012438"/>
    </source>
</evidence>
<evidence type="ECO:0000259" key="12">
    <source>
        <dbReference type="PROSITE" id="PS50109"/>
    </source>
</evidence>
<keyword evidence="4" id="KW-0597">Phosphoprotein</keyword>
<dbReference type="GO" id="GO:0016020">
    <property type="term" value="C:membrane"/>
    <property type="evidence" value="ECO:0007669"/>
    <property type="project" value="UniProtKB-SubCell"/>
</dbReference>
<evidence type="ECO:0000259" key="13">
    <source>
        <dbReference type="PROSITE" id="PS50885"/>
    </source>
</evidence>
<dbReference type="Gene3D" id="6.10.340.10">
    <property type="match status" value="1"/>
</dbReference>
<dbReference type="InterPro" id="IPR005467">
    <property type="entry name" value="His_kinase_dom"/>
</dbReference>
<name>A0A369BLE0_9GAMM</name>
<evidence type="ECO:0000256" key="7">
    <source>
        <dbReference type="ARBA" id="ARBA00022777"/>
    </source>
</evidence>
<sequence length="481" mass="53201">MAFRNLSYRIRVPLSLSLAILLTGLVVALALTWRAAEDLRRDLFRNAVEVGTVLSNSLPAAIKHDDLWQAYQLLQAARTPGDERGERLFLVLDRDQRIYVSSQPNQYPVLSELRGQGPELARVEHAVRQGRTLEPYAVDQSENERIYVVLPMLDDGVAMGTLVIGYARTLFLPRFHGILTRVGWSALILMAVLLPIGWYLGDRMVRPLIQLANCLGRVGRQPLEQIQCTLHEGSDEIGQLGVRFHQMLHELEQKQRLETQMVAAERLAAVGRLAAGVAHEINNPLGGMLNAISTYRRHGSADPVAEKTFDLLERGLQQIRDTVSALLVEARASSHDLTPQDVDDVATLLRPDAQKRAVRLSLENGLTAPLPVPASPVRQVLINLSLNAVQATPAGGAVHCRIHPGEGRLAIEVDNEGETIPAERLRHLFEPFVHHNPAGHGLGLWVTYQIIQQLQGRIDVESQAGRTRFTVLLPVGQELAA</sequence>
<keyword evidence="6 11" id="KW-0812">Transmembrane</keyword>
<feature type="transmembrane region" description="Helical" evidence="11">
    <location>
        <begin position="178"/>
        <end position="200"/>
    </location>
</feature>
<evidence type="ECO:0000313" key="14">
    <source>
        <dbReference type="EMBL" id="RCX22409.1"/>
    </source>
</evidence>
<dbReference type="CDD" id="cd06225">
    <property type="entry name" value="HAMP"/>
    <property type="match status" value="1"/>
</dbReference>
<keyword evidence="10 11" id="KW-0472">Membrane</keyword>
<keyword evidence="9" id="KW-0902">Two-component regulatory system</keyword>
<dbReference type="PROSITE" id="PS50109">
    <property type="entry name" value="HIS_KIN"/>
    <property type="match status" value="1"/>
</dbReference>
<dbReference type="InterPro" id="IPR003660">
    <property type="entry name" value="HAMP_dom"/>
</dbReference>
<evidence type="ECO:0000256" key="10">
    <source>
        <dbReference type="ARBA" id="ARBA00023136"/>
    </source>
</evidence>
<feature type="transmembrane region" description="Helical" evidence="11">
    <location>
        <begin position="12"/>
        <end position="33"/>
    </location>
</feature>
<dbReference type="PANTHER" id="PTHR45436">
    <property type="entry name" value="SENSOR HISTIDINE KINASE YKOH"/>
    <property type="match status" value="1"/>
</dbReference>
<evidence type="ECO:0000256" key="1">
    <source>
        <dbReference type="ARBA" id="ARBA00000085"/>
    </source>
</evidence>
<evidence type="ECO:0000256" key="11">
    <source>
        <dbReference type="SAM" id="Phobius"/>
    </source>
</evidence>
<protein>
    <recommendedName>
        <fullName evidence="3">histidine kinase</fullName>
        <ecNumber evidence="3">2.7.13.3</ecNumber>
    </recommendedName>
</protein>
<keyword evidence="15" id="KW-1185">Reference proteome</keyword>
<evidence type="ECO:0000256" key="8">
    <source>
        <dbReference type="ARBA" id="ARBA00022989"/>
    </source>
</evidence>
<evidence type="ECO:0000256" key="4">
    <source>
        <dbReference type="ARBA" id="ARBA00022553"/>
    </source>
</evidence>
<keyword evidence="5" id="KW-0808">Transferase</keyword>
<dbReference type="Pfam" id="PF00512">
    <property type="entry name" value="HisKA"/>
    <property type="match status" value="1"/>
</dbReference>
<keyword evidence="7 14" id="KW-0418">Kinase</keyword>
<dbReference type="OrthoDB" id="2521613at2"/>
<dbReference type="SUPFAM" id="SSF55874">
    <property type="entry name" value="ATPase domain of HSP90 chaperone/DNA topoisomerase II/histidine kinase"/>
    <property type="match status" value="1"/>
</dbReference>
<dbReference type="CDD" id="cd00082">
    <property type="entry name" value="HisKA"/>
    <property type="match status" value="1"/>
</dbReference>
<dbReference type="InterPro" id="IPR004358">
    <property type="entry name" value="Sig_transdc_His_kin-like_C"/>
</dbReference>
<dbReference type="EMBL" id="QPJY01000018">
    <property type="protein sequence ID" value="RCX22409.1"/>
    <property type="molecule type" value="Genomic_DNA"/>
</dbReference>
<comment type="caution">
    <text evidence="14">The sequence shown here is derived from an EMBL/GenBank/DDBJ whole genome shotgun (WGS) entry which is preliminary data.</text>
</comment>
<evidence type="ECO:0000256" key="2">
    <source>
        <dbReference type="ARBA" id="ARBA00004370"/>
    </source>
</evidence>
<dbReference type="InterPro" id="IPR003661">
    <property type="entry name" value="HisK_dim/P_dom"/>
</dbReference>
<dbReference type="AlphaFoldDB" id="A0A369BLE0"/>
<keyword evidence="8 11" id="KW-1133">Transmembrane helix</keyword>
<dbReference type="InterPro" id="IPR036890">
    <property type="entry name" value="HATPase_C_sf"/>
</dbReference>
<gene>
    <name evidence="14" type="ORF">DFQ59_11822</name>
</gene>
<comment type="subcellular location">
    <subcellularLocation>
        <location evidence="2">Membrane</location>
    </subcellularLocation>
</comment>
<dbReference type="Gene3D" id="3.30.565.10">
    <property type="entry name" value="Histidine kinase-like ATPase, C-terminal domain"/>
    <property type="match status" value="1"/>
</dbReference>
<dbReference type="GO" id="GO:0000155">
    <property type="term" value="F:phosphorelay sensor kinase activity"/>
    <property type="evidence" value="ECO:0007669"/>
    <property type="project" value="InterPro"/>
</dbReference>
<evidence type="ECO:0000256" key="5">
    <source>
        <dbReference type="ARBA" id="ARBA00022679"/>
    </source>
</evidence>
<dbReference type="Pfam" id="PF02518">
    <property type="entry name" value="HATPase_c"/>
    <property type="match status" value="1"/>
</dbReference>
<accession>A0A369BLE0</accession>
<evidence type="ECO:0000313" key="15">
    <source>
        <dbReference type="Proteomes" id="UP000252707"/>
    </source>
</evidence>
<dbReference type="PANTHER" id="PTHR45436:SF5">
    <property type="entry name" value="SENSOR HISTIDINE KINASE TRCS"/>
    <property type="match status" value="1"/>
</dbReference>
<dbReference type="InterPro" id="IPR003594">
    <property type="entry name" value="HATPase_dom"/>
</dbReference>
<proteinExistence type="predicted"/>
<dbReference type="SMART" id="SM00388">
    <property type="entry name" value="HisKA"/>
    <property type="match status" value="1"/>
</dbReference>
<dbReference type="SMART" id="SM00387">
    <property type="entry name" value="HATPase_c"/>
    <property type="match status" value="1"/>
</dbReference>
<feature type="domain" description="Histidine kinase" evidence="12">
    <location>
        <begin position="276"/>
        <end position="477"/>
    </location>
</feature>
<dbReference type="EC" id="2.7.13.3" evidence="3"/>
<dbReference type="PRINTS" id="PR00344">
    <property type="entry name" value="BCTRLSENSOR"/>
</dbReference>
<dbReference type="RefSeq" id="WP_114281306.1">
    <property type="nucleotide sequence ID" value="NZ_QPJY01000018.1"/>
</dbReference>
<evidence type="ECO:0000256" key="9">
    <source>
        <dbReference type="ARBA" id="ARBA00023012"/>
    </source>
</evidence>